<comment type="caution">
    <text evidence="1">The sequence shown here is derived from an EMBL/GenBank/DDBJ whole genome shotgun (WGS) entry which is preliminary data.</text>
</comment>
<protein>
    <submittedName>
        <fullName evidence="1">Uncharacterized protein</fullName>
    </submittedName>
</protein>
<name>A0A644TXE8_9ZZZZ</name>
<sequence length="162" mass="18508">MTTVDSTSIRAALETAFPIPADEYADAFYCQRMIRALTALSAAYKIRFNETVDEIISSGQISQAYFLRFEEKRNRIVNVPLLKERMPDLFLDVVHVPAPQAARILSGRFIYDAVKERIGDRIAMYEEVNVKDLEARLPQPELSQFLEVQTVPKGYVVYEVNT</sequence>
<dbReference type="AlphaFoldDB" id="A0A644TXE8"/>
<gene>
    <name evidence="1" type="ORF">SDC9_17377</name>
</gene>
<reference evidence="1" key="1">
    <citation type="submission" date="2019-08" db="EMBL/GenBank/DDBJ databases">
        <authorList>
            <person name="Kucharzyk K."/>
            <person name="Murdoch R.W."/>
            <person name="Higgins S."/>
            <person name="Loffler F."/>
        </authorList>
    </citation>
    <scope>NUCLEOTIDE SEQUENCE</scope>
</reference>
<evidence type="ECO:0000313" key="1">
    <source>
        <dbReference type="EMBL" id="MPL71600.1"/>
    </source>
</evidence>
<organism evidence="1">
    <name type="scientific">bioreactor metagenome</name>
    <dbReference type="NCBI Taxonomy" id="1076179"/>
    <lineage>
        <taxon>unclassified sequences</taxon>
        <taxon>metagenomes</taxon>
        <taxon>ecological metagenomes</taxon>
    </lineage>
</organism>
<proteinExistence type="predicted"/>
<accession>A0A644TXE8</accession>
<dbReference type="EMBL" id="VSSQ01000060">
    <property type="protein sequence ID" value="MPL71600.1"/>
    <property type="molecule type" value="Genomic_DNA"/>
</dbReference>